<feature type="non-terminal residue" evidence="2">
    <location>
        <position position="1"/>
    </location>
</feature>
<dbReference type="NCBIfam" id="NF041278">
    <property type="entry name" value="CmcJ_NvfI_EfuI"/>
    <property type="match status" value="1"/>
</dbReference>
<dbReference type="GO" id="GO:0016491">
    <property type="term" value="F:oxidoreductase activity"/>
    <property type="evidence" value="ECO:0007669"/>
    <property type="project" value="InterPro"/>
</dbReference>
<accession>A0A2J6TAU0</accession>
<dbReference type="OrthoDB" id="412788at2759"/>
<dbReference type="PANTHER" id="PTHR34598">
    <property type="entry name" value="BLL6449 PROTEIN"/>
    <property type="match status" value="1"/>
</dbReference>
<dbReference type="RefSeq" id="XP_024737025.1">
    <property type="nucleotide sequence ID" value="XM_024872939.1"/>
</dbReference>
<comment type="similarity">
    <text evidence="1">Belongs to the asaB hydroxylase/desaturase family.</text>
</comment>
<dbReference type="EMBL" id="KZ613791">
    <property type="protein sequence ID" value="PMD60121.1"/>
    <property type="molecule type" value="Genomic_DNA"/>
</dbReference>
<evidence type="ECO:0000256" key="1">
    <source>
        <dbReference type="ARBA" id="ARBA00023604"/>
    </source>
</evidence>
<evidence type="ECO:0008006" key="4">
    <source>
        <dbReference type="Google" id="ProtNLM"/>
    </source>
</evidence>
<organism evidence="2 3">
    <name type="scientific">Hyaloscypha bicolor E</name>
    <dbReference type="NCBI Taxonomy" id="1095630"/>
    <lineage>
        <taxon>Eukaryota</taxon>
        <taxon>Fungi</taxon>
        <taxon>Dikarya</taxon>
        <taxon>Ascomycota</taxon>
        <taxon>Pezizomycotina</taxon>
        <taxon>Leotiomycetes</taxon>
        <taxon>Helotiales</taxon>
        <taxon>Hyaloscyphaceae</taxon>
        <taxon>Hyaloscypha</taxon>
        <taxon>Hyaloscypha bicolor</taxon>
    </lineage>
</organism>
<dbReference type="Proteomes" id="UP000235371">
    <property type="component" value="Unassembled WGS sequence"/>
</dbReference>
<proteinExistence type="inferred from homology"/>
<dbReference type="PANTHER" id="PTHR34598:SF1">
    <property type="entry name" value="PUTATIVE (AFU_ORTHOLOGUE AFUA_3G13140)-RELATED"/>
    <property type="match status" value="1"/>
</dbReference>
<evidence type="ECO:0000313" key="2">
    <source>
        <dbReference type="EMBL" id="PMD60121.1"/>
    </source>
</evidence>
<keyword evidence="3" id="KW-1185">Reference proteome</keyword>
<gene>
    <name evidence="2" type="ORF">K444DRAFT_476457</name>
</gene>
<dbReference type="GeneID" id="36581019"/>
<reference evidence="2 3" key="1">
    <citation type="submission" date="2016-04" db="EMBL/GenBank/DDBJ databases">
        <title>A degradative enzymes factory behind the ericoid mycorrhizal symbiosis.</title>
        <authorList>
            <consortium name="DOE Joint Genome Institute"/>
            <person name="Martino E."/>
            <person name="Morin E."/>
            <person name="Grelet G."/>
            <person name="Kuo A."/>
            <person name="Kohler A."/>
            <person name="Daghino S."/>
            <person name="Barry K."/>
            <person name="Choi C."/>
            <person name="Cichocki N."/>
            <person name="Clum A."/>
            <person name="Copeland A."/>
            <person name="Hainaut M."/>
            <person name="Haridas S."/>
            <person name="Labutti K."/>
            <person name="Lindquist E."/>
            <person name="Lipzen A."/>
            <person name="Khouja H.-R."/>
            <person name="Murat C."/>
            <person name="Ohm R."/>
            <person name="Olson A."/>
            <person name="Spatafora J."/>
            <person name="Veneault-Fourrey C."/>
            <person name="Henrissat B."/>
            <person name="Grigoriev I."/>
            <person name="Martin F."/>
            <person name="Perotto S."/>
        </authorList>
    </citation>
    <scope>NUCLEOTIDE SEQUENCE [LARGE SCALE GENOMIC DNA]</scope>
    <source>
        <strain evidence="2 3">E</strain>
    </source>
</reference>
<evidence type="ECO:0000313" key="3">
    <source>
        <dbReference type="Proteomes" id="UP000235371"/>
    </source>
</evidence>
<dbReference type="AlphaFoldDB" id="A0A2J6TAU0"/>
<feature type="non-terminal residue" evidence="2">
    <location>
        <position position="252"/>
    </location>
</feature>
<sequence>LSFYASTFDGKPGFNYVEKPTNGIYSNVTTSSHQLLVTDIRGSEDQVNLDRDAVLTVSNIPDHGCTFTDDASVINDFYPQVGQLLLQHVPGAQRVFIFDHTIRRKFGDRGPVLRAHIDQTPASALARITRHLPDEATSLSKCRVRLINFWRPINGTVENYPLAFALSGSVPDAKLESVKHHYPTWTGETYGVGYSEGQNWCYWSKMGNSDALLLQCFDSEKGGRLAHSAVVDPTSTSQKYRESIEVRALVFG</sequence>
<dbReference type="InterPro" id="IPR044053">
    <property type="entry name" value="AsaB-like"/>
</dbReference>
<protein>
    <recommendedName>
        <fullName evidence="4">Methyltransferase</fullName>
    </recommendedName>
</protein>
<dbReference type="InParanoid" id="A0A2J6TAU0"/>
<name>A0A2J6TAU0_9HELO</name>
<dbReference type="STRING" id="1095630.A0A2J6TAU0"/>